<dbReference type="InterPro" id="IPR016181">
    <property type="entry name" value="Acyl_CoA_acyltransferase"/>
</dbReference>
<evidence type="ECO:0000256" key="1">
    <source>
        <dbReference type="ARBA" id="ARBA00022679"/>
    </source>
</evidence>
<accession>A0AB38XQ81</accession>
<dbReference type="CDD" id="cd04301">
    <property type="entry name" value="NAT_SF"/>
    <property type="match status" value="1"/>
</dbReference>
<sequence length="146" mass="16096">MATELLTETTDEVVALMQELIPQLSRSSKPLTAEQTAEFIAQDGVYLFGFRSETEENKGKLLGMLSLATFKIPTGLRAWIEDVVVDEAARGQGAGQALVEAAVAHAKELGCRTVDLTSRPSREAANRLYKRCGFKLRETNVYRFAD</sequence>
<organism evidence="4 5">
    <name type="scientific">Winkia neuii subsp. anitrata</name>
    <dbReference type="NCBI Taxonomy" id="29318"/>
    <lineage>
        <taxon>Bacteria</taxon>
        <taxon>Bacillati</taxon>
        <taxon>Actinomycetota</taxon>
        <taxon>Actinomycetes</taxon>
        <taxon>Actinomycetales</taxon>
        <taxon>Actinomycetaceae</taxon>
        <taxon>Winkia</taxon>
    </lineage>
</organism>
<dbReference type="PANTHER" id="PTHR43877:SF1">
    <property type="entry name" value="ACETYLTRANSFERASE"/>
    <property type="match status" value="1"/>
</dbReference>
<keyword evidence="1" id="KW-0808">Transferase</keyword>
<protein>
    <submittedName>
        <fullName evidence="4">GNAT family N-acetyltransferase</fullName>
    </submittedName>
</protein>
<dbReference type="AlphaFoldDB" id="A0AB38XQ81"/>
<reference evidence="4" key="1">
    <citation type="submission" date="2023-01" db="EMBL/GenBank/DDBJ databases">
        <title>Comparative Genomic Analysis of the Clinically-Derived Winkia Strain NY0527 Provides Evidence into the Taxonomic Reassignment of Winkia neuii and Characterizes Their Virulence Traits.</title>
        <authorList>
            <person name="Cai X."/>
            <person name="Peng Y."/>
            <person name="Li M."/>
            <person name="Qiu Y."/>
            <person name="Wang Y."/>
            <person name="Xu L."/>
            <person name="Hou Q."/>
        </authorList>
    </citation>
    <scope>NUCLEOTIDE SEQUENCE</scope>
    <source>
        <strain evidence="4">NY0527</strain>
    </source>
</reference>
<evidence type="ECO:0000256" key="2">
    <source>
        <dbReference type="ARBA" id="ARBA00023315"/>
    </source>
</evidence>
<dbReference type="PANTHER" id="PTHR43877">
    <property type="entry name" value="AMINOALKYLPHOSPHONATE N-ACETYLTRANSFERASE-RELATED-RELATED"/>
    <property type="match status" value="1"/>
</dbReference>
<dbReference type="KEGG" id="wne:PIG85_02030"/>
<dbReference type="Pfam" id="PF00583">
    <property type="entry name" value="Acetyltransf_1"/>
    <property type="match status" value="1"/>
</dbReference>
<name>A0AB38XQ81_9ACTO</name>
<dbReference type="Proteomes" id="UP001211044">
    <property type="component" value="Chromosome"/>
</dbReference>
<dbReference type="PROSITE" id="PS51186">
    <property type="entry name" value="GNAT"/>
    <property type="match status" value="1"/>
</dbReference>
<dbReference type="InterPro" id="IPR000182">
    <property type="entry name" value="GNAT_dom"/>
</dbReference>
<dbReference type="GO" id="GO:0016747">
    <property type="term" value="F:acyltransferase activity, transferring groups other than amino-acyl groups"/>
    <property type="evidence" value="ECO:0007669"/>
    <property type="project" value="InterPro"/>
</dbReference>
<dbReference type="Gene3D" id="3.40.630.30">
    <property type="match status" value="1"/>
</dbReference>
<proteinExistence type="predicted"/>
<evidence type="ECO:0000313" key="5">
    <source>
        <dbReference type="Proteomes" id="UP001211044"/>
    </source>
</evidence>
<dbReference type="RefSeq" id="WP_004806515.1">
    <property type="nucleotide sequence ID" value="NZ_CP116394.1"/>
</dbReference>
<keyword evidence="2" id="KW-0012">Acyltransferase</keyword>
<evidence type="ECO:0000313" key="4">
    <source>
        <dbReference type="EMBL" id="WCE46448.1"/>
    </source>
</evidence>
<feature type="domain" description="N-acetyltransferase" evidence="3">
    <location>
        <begin position="1"/>
        <end position="146"/>
    </location>
</feature>
<dbReference type="InterPro" id="IPR050832">
    <property type="entry name" value="Bact_Acetyltransf"/>
</dbReference>
<dbReference type="SUPFAM" id="SSF55729">
    <property type="entry name" value="Acyl-CoA N-acyltransferases (Nat)"/>
    <property type="match status" value="1"/>
</dbReference>
<gene>
    <name evidence="4" type="ORF">PIG85_02030</name>
</gene>
<evidence type="ECO:0000259" key="3">
    <source>
        <dbReference type="PROSITE" id="PS51186"/>
    </source>
</evidence>
<dbReference type="EMBL" id="CP116394">
    <property type="protein sequence ID" value="WCE46448.1"/>
    <property type="molecule type" value="Genomic_DNA"/>
</dbReference>